<accession>A0A4R1LQB4</accession>
<reference evidence="1 2" key="1">
    <citation type="submission" date="2019-03" db="EMBL/GenBank/DDBJ databases">
        <title>Genomic Encyclopedia of Archaeal and Bacterial Type Strains, Phase II (KMG-II): from individual species to whole genera.</title>
        <authorList>
            <person name="Goeker M."/>
        </authorList>
    </citation>
    <scope>NUCLEOTIDE SEQUENCE [LARGE SCALE GENOMIC DNA]</scope>
    <source>
        <strain evidence="1 2">DSM 22554</strain>
    </source>
</reference>
<protein>
    <submittedName>
        <fullName evidence="1">Uncharacterized protein</fullName>
    </submittedName>
</protein>
<dbReference type="Proteomes" id="UP000294616">
    <property type="component" value="Unassembled WGS sequence"/>
</dbReference>
<dbReference type="EMBL" id="SMGO01000003">
    <property type="protein sequence ID" value="TCK80647.1"/>
    <property type="molecule type" value="Genomic_DNA"/>
</dbReference>
<evidence type="ECO:0000313" key="1">
    <source>
        <dbReference type="EMBL" id="TCK80647.1"/>
    </source>
</evidence>
<sequence length="54" mass="6573">MRETKKSGFNKCLKMDFFDLYEKIIPEFKLRIKKSGEPRHILTVMIFVEIDDHR</sequence>
<comment type="caution">
    <text evidence="1">The sequence shown here is derived from an EMBL/GenBank/DDBJ whole genome shotgun (WGS) entry which is preliminary data.</text>
</comment>
<organism evidence="1 2">
    <name type="scientific">Albibacterium bauzanense</name>
    <dbReference type="NCBI Taxonomy" id="653929"/>
    <lineage>
        <taxon>Bacteria</taxon>
        <taxon>Pseudomonadati</taxon>
        <taxon>Bacteroidota</taxon>
        <taxon>Sphingobacteriia</taxon>
        <taxon>Sphingobacteriales</taxon>
        <taxon>Sphingobacteriaceae</taxon>
        <taxon>Albibacterium</taxon>
    </lineage>
</organism>
<dbReference type="AlphaFoldDB" id="A0A4R1LQB4"/>
<proteinExistence type="predicted"/>
<name>A0A4R1LQB4_9SPHI</name>
<gene>
    <name evidence="1" type="ORF">C8N28_2391</name>
</gene>
<keyword evidence="2" id="KW-1185">Reference proteome</keyword>
<evidence type="ECO:0000313" key="2">
    <source>
        <dbReference type="Proteomes" id="UP000294616"/>
    </source>
</evidence>